<feature type="domain" description="Leucine-rich repeat-containing N-terminal plant-type" evidence="3">
    <location>
        <begin position="24"/>
        <end position="63"/>
    </location>
</feature>
<evidence type="ECO:0000313" key="5">
    <source>
        <dbReference type="Proteomes" id="UP000886520"/>
    </source>
</evidence>
<dbReference type="Proteomes" id="UP000886520">
    <property type="component" value="Chromosome 15"/>
</dbReference>
<keyword evidence="1" id="KW-0433">Leucine-rich repeat</keyword>
<evidence type="ECO:0000259" key="3">
    <source>
        <dbReference type="Pfam" id="PF08263"/>
    </source>
</evidence>
<gene>
    <name evidence="4" type="ORF">GOP47_0015329</name>
</gene>
<accession>A0A9D4UJF8</accession>
<protein>
    <recommendedName>
        <fullName evidence="3">Leucine-rich repeat-containing N-terminal plant-type domain-containing protein</fullName>
    </recommendedName>
</protein>
<reference evidence="4" key="1">
    <citation type="submission" date="2021-01" db="EMBL/GenBank/DDBJ databases">
        <title>Adiantum capillus-veneris genome.</title>
        <authorList>
            <person name="Fang Y."/>
            <person name="Liao Q."/>
        </authorList>
    </citation>
    <scope>NUCLEOTIDE SEQUENCE</scope>
    <source>
        <strain evidence="4">H3</strain>
        <tissue evidence="4">Leaf</tissue>
    </source>
</reference>
<dbReference type="InterPro" id="IPR013210">
    <property type="entry name" value="LRR_N_plant-typ"/>
</dbReference>
<dbReference type="AlphaFoldDB" id="A0A9D4UJF8"/>
<evidence type="ECO:0000256" key="1">
    <source>
        <dbReference type="ARBA" id="ARBA00022614"/>
    </source>
</evidence>
<dbReference type="EMBL" id="JABFUD020000015">
    <property type="protein sequence ID" value="KAI5069028.1"/>
    <property type="molecule type" value="Genomic_DNA"/>
</dbReference>
<evidence type="ECO:0000256" key="2">
    <source>
        <dbReference type="ARBA" id="ARBA00022737"/>
    </source>
</evidence>
<keyword evidence="2" id="KW-0677">Repeat</keyword>
<name>A0A9D4UJF8_ADICA</name>
<proteinExistence type="predicted"/>
<keyword evidence="5" id="KW-1185">Reference proteome</keyword>
<sequence length="88" mass="10003">MIIADLCLLVGAYDSHPGVMACEEEDKKALLSFRATIVKDPMAWLSSWDDETIPNCQRRGVECESGGGTDRRRVVGFIKWHRHIRLPF</sequence>
<comment type="caution">
    <text evidence="4">The sequence shown here is derived from an EMBL/GenBank/DDBJ whole genome shotgun (WGS) entry which is preliminary data.</text>
</comment>
<evidence type="ECO:0000313" key="4">
    <source>
        <dbReference type="EMBL" id="KAI5069028.1"/>
    </source>
</evidence>
<dbReference type="OrthoDB" id="1748632at2759"/>
<dbReference type="Pfam" id="PF08263">
    <property type="entry name" value="LRRNT_2"/>
    <property type="match status" value="1"/>
</dbReference>
<organism evidence="4 5">
    <name type="scientific">Adiantum capillus-veneris</name>
    <name type="common">Maidenhair fern</name>
    <dbReference type="NCBI Taxonomy" id="13818"/>
    <lineage>
        <taxon>Eukaryota</taxon>
        <taxon>Viridiplantae</taxon>
        <taxon>Streptophyta</taxon>
        <taxon>Embryophyta</taxon>
        <taxon>Tracheophyta</taxon>
        <taxon>Polypodiopsida</taxon>
        <taxon>Polypodiidae</taxon>
        <taxon>Polypodiales</taxon>
        <taxon>Pteridineae</taxon>
        <taxon>Pteridaceae</taxon>
        <taxon>Vittarioideae</taxon>
        <taxon>Adiantum</taxon>
    </lineage>
</organism>